<gene>
    <name evidence="6" type="ORF">MNBD_DELTA01-136</name>
</gene>
<dbReference type="Pfam" id="PF07589">
    <property type="entry name" value="PEP-CTERM"/>
    <property type="match status" value="1"/>
</dbReference>
<dbReference type="InterPro" id="IPR013424">
    <property type="entry name" value="Ice-binding_C"/>
</dbReference>
<keyword evidence="3" id="KW-0732">Signal</keyword>
<sequence length="233" mass="25396">MLKMIKKKTFFLLMIGLFSLVFVQPSMATLVTLQPGPADGKDAHIAASDPTTNFGTLDVLTVNWGAGNADKGLLEFDLTSLAGVNIIDATLSLYHLVNRDGDATFGLFRNTTAWDEMTVTWDSAPAYDAAPASLLNITDTNSGVWRDWDVTALVQGWTSGTYDNYGMTLSRVDQSNSHIYFTSSDRYSSTSSLVPVLTINYNTSVVPEPSTYLLLGSGLAGLAFWRRRQKSKG</sequence>
<accession>A0A3B0QW31</accession>
<evidence type="ECO:0000259" key="4">
    <source>
        <dbReference type="Pfam" id="PF07589"/>
    </source>
</evidence>
<evidence type="ECO:0000256" key="2">
    <source>
        <dbReference type="ARBA" id="ARBA00022525"/>
    </source>
</evidence>
<protein>
    <submittedName>
        <fullName evidence="6">Uncharacterized protein</fullName>
    </submittedName>
</protein>
<dbReference type="EMBL" id="UOEA01000097">
    <property type="protein sequence ID" value="VAV85754.1"/>
    <property type="molecule type" value="Genomic_DNA"/>
</dbReference>
<dbReference type="Pfam" id="PF24517">
    <property type="entry name" value="CBM96"/>
    <property type="match status" value="1"/>
</dbReference>
<dbReference type="NCBIfam" id="NF033679">
    <property type="entry name" value="DNRLRE_dom"/>
    <property type="match status" value="1"/>
</dbReference>
<feature type="domain" description="Carbohydrate-binding module family 96" evidence="5">
    <location>
        <begin position="41"/>
        <end position="192"/>
    </location>
</feature>
<dbReference type="AlphaFoldDB" id="A0A3B0QW31"/>
<evidence type="ECO:0000259" key="5">
    <source>
        <dbReference type="Pfam" id="PF24517"/>
    </source>
</evidence>
<dbReference type="GO" id="GO:0005576">
    <property type="term" value="C:extracellular region"/>
    <property type="evidence" value="ECO:0007669"/>
    <property type="project" value="UniProtKB-SubCell"/>
</dbReference>
<evidence type="ECO:0000256" key="1">
    <source>
        <dbReference type="ARBA" id="ARBA00004613"/>
    </source>
</evidence>
<feature type="domain" description="Ice-binding protein C-terminal" evidence="4">
    <location>
        <begin position="206"/>
        <end position="228"/>
    </location>
</feature>
<name>A0A3B0QW31_9ZZZZ</name>
<evidence type="ECO:0000256" key="3">
    <source>
        <dbReference type="ARBA" id="ARBA00022729"/>
    </source>
</evidence>
<organism evidence="6">
    <name type="scientific">hydrothermal vent metagenome</name>
    <dbReference type="NCBI Taxonomy" id="652676"/>
    <lineage>
        <taxon>unclassified sequences</taxon>
        <taxon>metagenomes</taxon>
        <taxon>ecological metagenomes</taxon>
    </lineage>
</organism>
<comment type="subcellular location">
    <subcellularLocation>
        <location evidence="1">Secreted</location>
    </subcellularLocation>
</comment>
<keyword evidence="2" id="KW-0964">Secreted</keyword>
<proteinExistence type="predicted"/>
<dbReference type="InterPro" id="IPR055372">
    <property type="entry name" value="CBM96"/>
</dbReference>
<reference evidence="6" key="1">
    <citation type="submission" date="2018-06" db="EMBL/GenBank/DDBJ databases">
        <authorList>
            <person name="Zhirakovskaya E."/>
        </authorList>
    </citation>
    <scope>NUCLEOTIDE SEQUENCE</scope>
</reference>
<evidence type="ECO:0000313" key="6">
    <source>
        <dbReference type="EMBL" id="VAV85754.1"/>
    </source>
</evidence>
<dbReference type="NCBIfam" id="TIGR02595">
    <property type="entry name" value="PEP_CTERM"/>
    <property type="match status" value="1"/>
</dbReference>